<organism evidence="2 3">
    <name type="scientific">Streblomastix strix</name>
    <dbReference type="NCBI Taxonomy" id="222440"/>
    <lineage>
        <taxon>Eukaryota</taxon>
        <taxon>Metamonada</taxon>
        <taxon>Preaxostyla</taxon>
        <taxon>Oxymonadida</taxon>
        <taxon>Streblomastigidae</taxon>
        <taxon>Streblomastix</taxon>
    </lineage>
</organism>
<dbReference type="PANTHER" id="PTHR38019">
    <property type="entry name" value="KDA ANTIGEN P200, PUTATIVE-RELATED"/>
    <property type="match status" value="1"/>
</dbReference>
<feature type="coiled-coil region" evidence="1">
    <location>
        <begin position="72"/>
        <end position="99"/>
    </location>
</feature>
<name>A0A5J4WS63_9EUKA</name>
<sequence>MSSDSKSISSKKSPQNFIQLDDFDILGKSGRLSPHTMQAIRQEGILIDELKYKAKESFQDQGVPDDHAQLMYDHYEKNRKALIVKLKQVREDIIEEEANQNNDQEIDAGVDPRIEQERKRLLKVKEKREAEIQ</sequence>
<dbReference type="EMBL" id="SNRW01001196">
    <property type="protein sequence ID" value="KAA6397372.1"/>
    <property type="molecule type" value="Genomic_DNA"/>
</dbReference>
<dbReference type="PANTHER" id="PTHR38019:SF1">
    <property type="entry name" value="N-ACETYLTRANSFERASE DOMAIN-CONTAINING PROTEIN"/>
    <property type="match status" value="1"/>
</dbReference>
<protein>
    <submittedName>
        <fullName evidence="2">Uncharacterized protein</fullName>
    </submittedName>
</protein>
<keyword evidence="1" id="KW-0175">Coiled coil</keyword>
<evidence type="ECO:0000313" key="2">
    <source>
        <dbReference type="EMBL" id="KAA6397372.1"/>
    </source>
</evidence>
<dbReference type="AlphaFoldDB" id="A0A5J4WS63"/>
<dbReference type="Proteomes" id="UP000324800">
    <property type="component" value="Unassembled WGS sequence"/>
</dbReference>
<proteinExistence type="predicted"/>
<reference evidence="2 3" key="1">
    <citation type="submission" date="2019-03" db="EMBL/GenBank/DDBJ databases">
        <title>Single cell metagenomics reveals metabolic interactions within the superorganism composed of flagellate Streblomastix strix and complex community of Bacteroidetes bacteria on its surface.</title>
        <authorList>
            <person name="Treitli S.C."/>
            <person name="Kolisko M."/>
            <person name="Husnik F."/>
            <person name="Keeling P."/>
            <person name="Hampl V."/>
        </authorList>
    </citation>
    <scope>NUCLEOTIDE SEQUENCE [LARGE SCALE GENOMIC DNA]</scope>
    <source>
        <strain evidence="2">ST1C</strain>
    </source>
</reference>
<evidence type="ECO:0000313" key="3">
    <source>
        <dbReference type="Proteomes" id="UP000324800"/>
    </source>
</evidence>
<gene>
    <name evidence="2" type="ORF">EZS28_007105</name>
</gene>
<accession>A0A5J4WS63</accession>
<evidence type="ECO:0000256" key="1">
    <source>
        <dbReference type="SAM" id="Coils"/>
    </source>
</evidence>
<comment type="caution">
    <text evidence="2">The sequence shown here is derived from an EMBL/GenBank/DDBJ whole genome shotgun (WGS) entry which is preliminary data.</text>
</comment>